<reference evidence="2" key="1">
    <citation type="submission" date="2020-03" db="EMBL/GenBank/DDBJ databases">
        <title>The deep terrestrial virosphere.</title>
        <authorList>
            <person name="Holmfeldt K."/>
            <person name="Nilsson E."/>
            <person name="Simone D."/>
            <person name="Lopez-Fernandez M."/>
            <person name="Wu X."/>
            <person name="de Brujin I."/>
            <person name="Lundin D."/>
            <person name="Andersson A."/>
            <person name="Bertilsson S."/>
            <person name="Dopson M."/>
        </authorList>
    </citation>
    <scope>NUCLEOTIDE SEQUENCE</scope>
    <source>
        <strain evidence="2">MM415A02873</strain>
    </source>
</reference>
<evidence type="ECO:0000313" key="2">
    <source>
        <dbReference type="EMBL" id="QJA72155.1"/>
    </source>
</evidence>
<gene>
    <name evidence="2" type="ORF">MM415A02873_0002</name>
</gene>
<name>A0A6M3JTH1_9ZZZZ</name>
<sequence>MTTYSPLDSKRKCGWITCFAGMGLAGTGYCFAGGMWWAFSCPEYQDEMEYLEEWRKEEGMK</sequence>
<keyword evidence="1" id="KW-0472">Membrane</keyword>
<keyword evidence="1" id="KW-1133">Transmembrane helix</keyword>
<feature type="transmembrane region" description="Helical" evidence="1">
    <location>
        <begin position="12"/>
        <end position="39"/>
    </location>
</feature>
<protein>
    <submittedName>
        <fullName evidence="2">Uncharacterized protein</fullName>
    </submittedName>
</protein>
<accession>A0A6M3JTH1</accession>
<evidence type="ECO:0000256" key="1">
    <source>
        <dbReference type="SAM" id="Phobius"/>
    </source>
</evidence>
<dbReference type="AlphaFoldDB" id="A0A6M3JTH1"/>
<keyword evidence="1" id="KW-0812">Transmembrane</keyword>
<organism evidence="2">
    <name type="scientific">viral metagenome</name>
    <dbReference type="NCBI Taxonomy" id="1070528"/>
    <lineage>
        <taxon>unclassified sequences</taxon>
        <taxon>metagenomes</taxon>
        <taxon>organismal metagenomes</taxon>
    </lineage>
</organism>
<dbReference type="EMBL" id="MT141929">
    <property type="protein sequence ID" value="QJA72155.1"/>
    <property type="molecule type" value="Genomic_DNA"/>
</dbReference>
<proteinExistence type="predicted"/>